<evidence type="ECO:0000313" key="4">
    <source>
        <dbReference type="Proteomes" id="UP000266841"/>
    </source>
</evidence>
<reference evidence="3 4" key="1">
    <citation type="journal article" date="2012" name="Genome Biol.">
        <title>Genome and low-iron response of an oceanic diatom adapted to chronic iron limitation.</title>
        <authorList>
            <person name="Lommer M."/>
            <person name="Specht M."/>
            <person name="Roy A.S."/>
            <person name="Kraemer L."/>
            <person name="Andreson R."/>
            <person name="Gutowska M.A."/>
            <person name="Wolf J."/>
            <person name="Bergner S.V."/>
            <person name="Schilhabel M.B."/>
            <person name="Klostermeier U.C."/>
            <person name="Beiko R.G."/>
            <person name="Rosenstiel P."/>
            <person name="Hippler M."/>
            <person name="Laroche J."/>
        </authorList>
    </citation>
    <scope>NUCLEOTIDE SEQUENCE [LARGE SCALE GENOMIC DNA]</scope>
    <source>
        <strain evidence="3 4">CCMP1005</strain>
    </source>
</reference>
<dbReference type="Proteomes" id="UP000266841">
    <property type="component" value="Unassembled WGS sequence"/>
</dbReference>
<keyword evidence="2" id="KW-0472">Membrane</keyword>
<gene>
    <name evidence="3" type="ORF">THAOC_04620</name>
</gene>
<keyword evidence="2" id="KW-0812">Transmembrane</keyword>
<dbReference type="AlphaFoldDB" id="K0T855"/>
<feature type="region of interest" description="Disordered" evidence="1">
    <location>
        <begin position="1"/>
        <end position="26"/>
    </location>
</feature>
<comment type="caution">
    <text evidence="3">The sequence shown here is derived from an EMBL/GenBank/DDBJ whole genome shotgun (WGS) entry which is preliminary data.</text>
</comment>
<evidence type="ECO:0000256" key="1">
    <source>
        <dbReference type="SAM" id="MobiDB-lite"/>
    </source>
</evidence>
<keyword evidence="4" id="KW-1185">Reference proteome</keyword>
<name>K0T855_THAOC</name>
<feature type="region of interest" description="Disordered" evidence="1">
    <location>
        <begin position="109"/>
        <end position="133"/>
    </location>
</feature>
<evidence type="ECO:0000313" key="3">
    <source>
        <dbReference type="EMBL" id="EJK73740.1"/>
    </source>
</evidence>
<organism evidence="3 4">
    <name type="scientific">Thalassiosira oceanica</name>
    <name type="common">Marine diatom</name>
    <dbReference type="NCBI Taxonomy" id="159749"/>
    <lineage>
        <taxon>Eukaryota</taxon>
        <taxon>Sar</taxon>
        <taxon>Stramenopiles</taxon>
        <taxon>Ochrophyta</taxon>
        <taxon>Bacillariophyta</taxon>
        <taxon>Coscinodiscophyceae</taxon>
        <taxon>Thalassiosirophycidae</taxon>
        <taxon>Thalassiosirales</taxon>
        <taxon>Thalassiosiraceae</taxon>
        <taxon>Thalassiosira</taxon>
    </lineage>
</organism>
<feature type="compositionally biased region" description="Basic residues" evidence="1">
    <location>
        <begin position="120"/>
        <end position="133"/>
    </location>
</feature>
<feature type="transmembrane region" description="Helical" evidence="2">
    <location>
        <begin position="60"/>
        <end position="83"/>
    </location>
</feature>
<evidence type="ECO:0000256" key="2">
    <source>
        <dbReference type="SAM" id="Phobius"/>
    </source>
</evidence>
<proteinExistence type="predicted"/>
<accession>K0T855</accession>
<protein>
    <submittedName>
        <fullName evidence="3">Uncharacterized protein</fullName>
    </submittedName>
</protein>
<dbReference type="EMBL" id="AGNL01004246">
    <property type="protein sequence ID" value="EJK73740.1"/>
    <property type="molecule type" value="Genomic_DNA"/>
</dbReference>
<sequence length="133" mass="14940">MSTTSTMTATTEPDSSKSAPAPPMPQSNETLMKIKKTFTTMHFVSLFIVCPLALRNHDYLRHAIAFSVVTFVVAYFMFPIGLITPEQAPEYTKGNMRYLPSRDGSYEIFGPAPSEVEKKQKNKSRSGDKKKRN</sequence>
<feature type="compositionally biased region" description="Low complexity" evidence="1">
    <location>
        <begin position="1"/>
        <end position="11"/>
    </location>
</feature>
<keyword evidence="2" id="KW-1133">Transmembrane helix</keyword>